<evidence type="ECO:0000313" key="2">
    <source>
        <dbReference type="Proteomes" id="UP000274131"/>
    </source>
</evidence>
<reference evidence="1 2" key="2">
    <citation type="submission" date="2018-10" db="EMBL/GenBank/DDBJ databases">
        <authorList>
            <consortium name="Pathogen Informatics"/>
        </authorList>
    </citation>
    <scope>NUCLEOTIDE SEQUENCE [LARGE SCALE GENOMIC DNA]</scope>
</reference>
<name>A0A0N4VLL7_ENTVE</name>
<dbReference type="AlphaFoldDB" id="A0A0N4VLL7"/>
<accession>A0A0N4VLL7</accession>
<proteinExistence type="predicted"/>
<dbReference type="OrthoDB" id="5864733at2759"/>
<evidence type="ECO:0000313" key="3">
    <source>
        <dbReference type="WBParaSite" id="EVEC_0001178501-mRNA-1"/>
    </source>
</evidence>
<evidence type="ECO:0000313" key="1">
    <source>
        <dbReference type="EMBL" id="VDD96312.1"/>
    </source>
</evidence>
<sequence length="80" mass="8924">MNHWQKINGHLGNKNSGNLELEDYDEKAWFGESGVPDPNSNPIARAIGILSMPETMENLESLFRGRAKGIRNGGEKELKD</sequence>
<dbReference type="WBParaSite" id="EVEC_0001178501-mRNA-1">
    <property type="protein sequence ID" value="EVEC_0001178501-mRNA-1"/>
    <property type="gene ID" value="EVEC_0001178501"/>
</dbReference>
<dbReference type="EMBL" id="UXUI01011537">
    <property type="protein sequence ID" value="VDD96312.1"/>
    <property type="molecule type" value="Genomic_DNA"/>
</dbReference>
<dbReference type="Proteomes" id="UP000274131">
    <property type="component" value="Unassembled WGS sequence"/>
</dbReference>
<protein>
    <submittedName>
        <fullName evidence="3">Calpain catalytic domain-containing protein</fullName>
    </submittedName>
</protein>
<reference evidence="3" key="1">
    <citation type="submission" date="2017-02" db="UniProtKB">
        <authorList>
            <consortium name="WormBaseParasite"/>
        </authorList>
    </citation>
    <scope>IDENTIFICATION</scope>
</reference>
<keyword evidence="2" id="KW-1185">Reference proteome</keyword>
<gene>
    <name evidence="1" type="ORF">EVEC_LOCUS11063</name>
</gene>
<organism evidence="3">
    <name type="scientific">Enterobius vermicularis</name>
    <name type="common">Human pinworm</name>
    <dbReference type="NCBI Taxonomy" id="51028"/>
    <lineage>
        <taxon>Eukaryota</taxon>
        <taxon>Metazoa</taxon>
        <taxon>Ecdysozoa</taxon>
        <taxon>Nematoda</taxon>
        <taxon>Chromadorea</taxon>
        <taxon>Rhabditida</taxon>
        <taxon>Spirurina</taxon>
        <taxon>Oxyuridomorpha</taxon>
        <taxon>Oxyuroidea</taxon>
        <taxon>Oxyuridae</taxon>
        <taxon>Enterobius</taxon>
    </lineage>
</organism>